<accession>A0A3D8IVD9</accession>
<dbReference type="Proteomes" id="UP000256514">
    <property type="component" value="Unassembled WGS sequence"/>
</dbReference>
<gene>
    <name evidence="2" type="ORF">CQA54_00435</name>
</gene>
<organism evidence="2 3">
    <name type="scientific">Helicobacter equorum</name>
    <dbReference type="NCBI Taxonomy" id="361872"/>
    <lineage>
        <taxon>Bacteria</taxon>
        <taxon>Pseudomonadati</taxon>
        <taxon>Campylobacterota</taxon>
        <taxon>Epsilonproteobacteria</taxon>
        <taxon>Campylobacterales</taxon>
        <taxon>Helicobacteraceae</taxon>
        <taxon>Helicobacter</taxon>
    </lineage>
</organism>
<dbReference type="Gene3D" id="3.90.950.20">
    <property type="entry name" value="CinA-like"/>
    <property type="match status" value="1"/>
</dbReference>
<dbReference type="Pfam" id="PF02464">
    <property type="entry name" value="CinA"/>
    <property type="match status" value="1"/>
</dbReference>
<feature type="domain" description="CinA C-terminal" evidence="1">
    <location>
        <begin position="60"/>
        <end position="212"/>
    </location>
</feature>
<dbReference type="InterPro" id="IPR008136">
    <property type="entry name" value="CinA_C"/>
</dbReference>
<dbReference type="SUPFAM" id="SSF142433">
    <property type="entry name" value="CinA-like"/>
    <property type="match status" value="1"/>
</dbReference>
<evidence type="ECO:0000313" key="3">
    <source>
        <dbReference type="Proteomes" id="UP000256514"/>
    </source>
</evidence>
<evidence type="ECO:0000259" key="1">
    <source>
        <dbReference type="Pfam" id="PF02464"/>
    </source>
</evidence>
<evidence type="ECO:0000313" key="2">
    <source>
        <dbReference type="EMBL" id="RDU68604.1"/>
    </source>
</evidence>
<proteinExistence type="predicted"/>
<name>A0A3D8IVD9_9HELI</name>
<protein>
    <submittedName>
        <fullName evidence="2">CinA family protein</fullName>
    </submittedName>
</protein>
<dbReference type="EMBL" id="NXLT01000001">
    <property type="protein sequence ID" value="RDU68604.1"/>
    <property type="molecule type" value="Genomic_DNA"/>
</dbReference>
<sequence length="216" mass="23060">MGIDSLSTITLLDTLAKQYAIILESKDFFIKASHDNKAILHAFVDEVHTLFGAKLLLTTNLAKTALTLLKNTNQKLSTAESCTGGLLAYEFTKISGASEVFLGGVISYDNSIKESWLSVDSQDLQSFGAVSEVVVSQMCKGILHLSGADFALATSGIAGPNGGSAQKPVGLVYIGVQQRGNVAKIERHIFAGNRKSVQKQAAQTAILMLIREILES</sequence>
<dbReference type="NCBIfam" id="TIGR00199">
    <property type="entry name" value="PncC_domain"/>
    <property type="match status" value="1"/>
</dbReference>
<dbReference type="OrthoDB" id="9801454at2"/>
<reference evidence="2 3" key="1">
    <citation type="submission" date="2018-04" db="EMBL/GenBank/DDBJ databases">
        <title>Novel Campyloabacter and Helicobacter Species and Strains.</title>
        <authorList>
            <person name="Mannion A.J."/>
            <person name="Shen Z."/>
            <person name="Fox J.G."/>
        </authorList>
    </citation>
    <scope>NUCLEOTIDE SEQUENCE [LARGE SCALE GENOMIC DNA]</scope>
    <source>
        <strain evidence="2 3">MIT 12-6600</strain>
    </source>
</reference>
<keyword evidence="3" id="KW-1185">Reference proteome</keyword>
<comment type="caution">
    <text evidence="2">The sequence shown here is derived from an EMBL/GenBank/DDBJ whole genome shotgun (WGS) entry which is preliminary data.</text>
</comment>
<dbReference type="AlphaFoldDB" id="A0A3D8IVD9"/>
<dbReference type="InterPro" id="IPR036653">
    <property type="entry name" value="CinA-like_C"/>
</dbReference>